<comment type="similarity">
    <text evidence="2">Belongs to the DEFL family.</text>
</comment>
<keyword evidence="5" id="KW-1015">Disulfide bond</keyword>
<gene>
    <name evidence="6" type="primary">BrSP11-71</name>
</gene>
<organism evidence="6">
    <name type="scientific">Brassica campestris</name>
    <name type="common">Field mustard</name>
    <dbReference type="NCBI Taxonomy" id="3711"/>
    <lineage>
        <taxon>Eukaryota</taxon>
        <taxon>Viridiplantae</taxon>
        <taxon>Streptophyta</taxon>
        <taxon>Embryophyta</taxon>
        <taxon>Tracheophyta</taxon>
        <taxon>Spermatophyta</taxon>
        <taxon>Magnoliopsida</taxon>
        <taxon>eudicotyledons</taxon>
        <taxon>Gunneridae</taxon>
        <taxon>Pentapetalae</taxon>
        <taxon>rosids</taxon>
        <taxon>malvids</taxon>
        <taxon>Brassicales</taxon>
        <taxon>Brassicaceae</taxon>
        <taxon>Brassiceae</taxon>
        <taxon>Brassica</taxon>
    </lineage>
</organism>
<evidence type="ECO:0000313" key="6">
    <source>
        <dbReference type="EMBL" id="BAI53106.1"/>
    </source>
</evidence>
<feature type="non-terminal residue" evidence="6">
    <location>
        <position position="59"/>
    </location>
</feature>
<dbReference type="GO" id="GO:0007165">
    <property type="term" value="P:signal transduction"/>
    <property type="evidence" value="ECO:0007669"/>
    <property type="project" value="InterPro"/>
</dbReference>
<feature type="non-terminal residue" evidence="6">
    <location>
        <position position="1"/>
    </location>
</feature>
<evidence type="ECO:0000256" key="2">
    <source>
        <dbReference type="ARBA" id="ARBA00006722"/>
    </source>
</evidence>
<accession>D1MVF9</accession>
<comment type="subcellular location">
    <subcellularLocation>
        <location evidence="1">Secreted</location>
    </subcellularLocation>
</comment>
<sequence length="59" mass="6348">GKEVEAKVTKKCAYSFKLGGTCGELGKNACGSSDTKEKNRYDCICGNLNYRGSCCCNLK</sequence>
<evidence type="ECO:0000256" key="1">
    <source>
        <dbReference type="ARBA" id="ARBA00004613"/>
    </source>
</evidence>
<keyword evidence="4" id="KW-0732">Signal</keyword>
<dbReference type="GO" id="GO:0005576">
    <property type="term" value="C:extracellular region"/>
    <property type="evidence" value="ECO:0007669"/>
    <property type="project" value="UniProtKB-SubCell"/>
</dbReference>
<keyword evidence="3" id="KW-0964">Secreted</keyword>
<reference evidence="6" key="1">
    <citation type="journal article" date="2010" name="Theor. Appl. Genet.">
        <title>Assessment of genetic diversity of accessions in Brassicaceae genetic resources by frequency distribution analysis of S haplotypes.</title>
        <authorList>
            <person name="Takuno S."/>
            <person name="Oikawa E."/>
            <person name="Kitashiba H."/>
            <person name="Nishio T."/>
        </authorList>
    </citation>
    <scope>NUCLEOTIDE SEQUENCE</scope>
</reference>
<proteinExistence type="evidence at transcript level"/>
<evidence type="ECO:0000256" key="4">
    <source>
        <dbReference type="ARBA" id="ARBA00022729"/>
    </source>
</evidence>
<dbReference type="Pfam" id="PF06876">
    <property type="entry name" value="SCRL"/>
    <property type="match status" value="1"/>
</dbReference>
<protein>
    <submittedName>
        <fullName evidence="6">S locus protein 11-71</fullName>
    </submittedName>
</protein>
<evidence type="ECO:0000256" key="5">
    <source>
        <dbReference type="ARBA" id="ARBA00023157"/>
    </source>
</evidence>
<dbReference type="InterPro" id="IPR010682">
    <property type="entry name" value="SCRL"/>
</dbReference>
<evidence type="ECO:0000256" key="3">
    <source>
        <dbReference type="ARBA" id="ARBA00022525"/>
    </source>
</evidence>
<dbReference type="EMBL" id="AB370018">
    <property type="protein sequence ID" value="BAI53106.1"/>
    <property type="molecule type" value="mRNA"/>
</dbReference>
<name>D1MVF9_BRACM</name>
<dbReference type="AlphaFoldDB" id="D1MVF9"/>